<reference evidence="10 11" key="1">
    <citation type="submission" date="2014-12" db="EMBL/GenBank/DDBJ databases">
        <title>Draft genome sequences of 29 type strains of Enterococci.</title>
        <authorList>
            <person name="Zhong Z."/>
            <person name="Sun Z."/>
            <person name="Liu W."/>
            <person name="Zhang W."/>
            <person name="Zhang H."/>
        </authorList>
    </citation>
    <scope>NUCLEOTIDE SEQUENCE [LARGE SCALE GENOMIC DNA]</scope>
    <source>
        <strain evidence="10 11">DSM 21207</strain>
    </source>
</reference>
<dbReference type="InterPro" id="IPR004593">
    <property type="entry name" value="SbcD"/>
</dbReference>
<evidence type="ECO:0000256" key="4">
    <source>
        <dbReference type="ARBA" id="ARBA00022722"/>
    </source>
</evidence>
<evidence type="ECO:0000259" key="8">
    <source>
        <dbReference type="Pfam" id="PF00149"/>
    </source>
</evidence>
<dbReference type="Gene3D" id="3.60.21.10">
    <property type="match status" value="1"/>
</dbReference>
<dbReference type="SUPFAM" id="SSF56300">
    <property type="entry name" value="Metallo-dependent phosphatases"/>
    <property type="match status" value="1"/>
</dbReference>
<dbReference type="GO" id="GO:0004519">
    <property type="term" value="F:endonuclease activity"/>
    <property type="evidence" value="ECO:0007669"/>
    <property type="project" value="UniProtKB-KW"/>
</dbReference>
<keyword evidence="6 7" id="KW-0269">Exonuclease</keyword>
<comment type="similarity">
    <text evidence="1 7">Belongs to the SbcD family.</text>
</comment>
<protein>
    <recommendedName>
        <fullName evidence="3 7">Nuclease SbcCD subunit D</fullName>
    </recommendedName>
</protein>
<evidence type="ECO:0000256" key="2">
    <source>
        <dbReference type="ARBA" id="ARBA00011322"/>
    </source>
</evidence>
<dbReference type="InterPro" id="IPR026843">
    <property type="entry name" value="SbcD_C"/>
</dbReference>
<dbReference type="PANTHER" id="PTHR30337:SF0">
    <property type="entry name" value="NUCLEASE SBCCD SUBUNIT D"/>
    <property type="match status" value="1"/>
</dbReference>
<gene>
    <name evidence="7" type="primary">sbcD</name>
    <name evidence="10" type="ORF">RU96_GL002156</name>
</gene>
<dbReference type="CDD" id="cd00840">
    <property type="entry name" value="MPP_Mre11_N"/>
    <property type="match status" value="1"/>
</dbReference>
<dbReference type="PANTHER" id="PTHR30337">
    <property type="entry name" value="COMPONENT OF ATP-DEPENDENT DSDNA EXONUCLEASE"/>
    <property type="match status" value="1"/>
</dbReference>
<comment type="subunit">
    <text evidence="2 7">Heterodimer of SbcC and SbcD.</text>
</comment>
<dbReference type="Proteomes" id="UP000182835">
    <property type="component" value="Unassembled WGS sequence"/>
</dbReference>
<evidence type="ECO:0000259" key="9">
    <source>
        <dbReference type="Pfam" id="PF12320"/>
    </source>
</evidence>
<name>A0A1L8R792_9ENTE</name>
<comment type="function">
    <text evidence="7">SbcCD cleaves DNA hairpin structures. These structures can inhibit DNA replication and are intermediates in certain DNA recombination reactions. The complex acts as a 3'-&gt;5' double strand exonuclease that can open hairpins. It also has a 5' single-strand endonuclease activity.</text>
</comment>
<dbReference type="InterPro" id="IPR004843">
    <property type="entry name" value="Calcineurin-like_PHP"/>
</dbReference>
<evidence type="ECO:0000313" key="10">
    <source>
        <dbReference type="EMBL" id="OJG15607.1"/>
    </source>
</evidence>
<dbReference type="InterPro" id="IPR029052">
    <property type="entry name" value="Metallo-depent_PP-like"/>
</dbReference>
<feature type="domain" description="Calcineurin-like phosphoesterase" evidence="8">
    <location>
        <begin position="3"/>
        <end position="215"/>
    </location>
</feature>
<dbReference type="Pfam" id="PF00149">
    <property type="entry name" value="Metallophos"/>
    <property type="match status" value="1"/>
</dbReference>
<accession>A0A1L8R792</accession>
<keyword evidence="5 7" id="KW-0378">Hydrolase</keyword>
<proteinExistence type="inferred from homology"/>
<feature type="domain" description="Nuclease SbcCD subunit D C-terminal" evidence="9">
    <location>
        <begin position="262"/>
        <end position="351"/>
    </location>
</feature>
<keyword evidence="4 7" id="KW-0540">Nuclease</keyword>
<dbReference type="GO" id="GO:0008408">
    <property type="term" value="F:3'-5' exonuclease activity"/>
    <property type="evidence" value="ECO:0007669"/>
    <property type="project" value="InterPro"/>
</dbReference>
<comment type="caution">
    <text evidence="10">The sequence shown here is derived from an EMBL/GenBank/DDBJ whole genome shotgun (WGS) entry which is preliminary data.</text>
</comment>
<keyword evidence="7" id="KW-0233">DNA recombination</keyword>
<evidence type="ECO:0000256" key="6">
    <source>
        <dbReference type="ARBA" id="ARBA00022839"/>
    </source>
</evidence>
<evidence type="ECO:0000256" key="1">
    <source>
        <dbReference type="ARBA" id="ARBA00010555"/>
    </source>
</evidence>
<dbReference type="AlphaFoldDB" id="A0A1L8R792"/>
<evidence type="ECO:0000256" key="7">
    <source>
        <dbReference type="RuleBase" id="RU363069"/>
    </source>
</evidence>
<evidence type="ECO:0000256" key="3">
    <source>
        <dbReference type="ARBA" id="ARBA00013365"/>
    </source>
</evidence>
<evidence type="ECO:0000313" key="11">
    <source>
        <dbReference type="Proteomes" id="UP000182835"/>
    </source>
</evidence>
<dbReference type="GO" id="GO:0006260">
    <property type="term" value="P:DNA replication"/>
    <property type="evidence" value="ECO:0007669"/>
    <property type="project" value="UniProtKB-KW"/>
</dbReference>
<evidence type="ECO:0000256" key="5">
    <source>
        <dbReference type="ARBA" id="ARBA00022801"/>
    </source>
</evidence>
<dbReference type="NCBIfam" id="TIGR00619">
    <property type="entry name" value="sbcd"/>
    <property type="match status" value="1"/>
</dbReference>
<dbReference type="Pfam" id="PF12320">
    <property type="entry name" value="SbcD_C"/>
    <property type="match status" value="1"/>
</dbReference>
<organism evidence="10 11">
    <name type="scientific">Enterococcus canintestini</name>
    <dbReference type="NCBI Taxonomy" id="317010"/>
    <lineage>
        <taxon>Bacteria</taxon>
        <taxon>Bacillati</taxon>
        <taxon>Bacillota</taxon>
        <taxon>Bacilli</taxon>
        <taxon>Lactobacillales</taxon>
        <taxon>Enterococcaceae</taxon>
        <taxon>Enterococcus</taxon>
    </lineage>
</organism>
<keyword evidence="7" id="KW-0255">Endonuclease</keyword>
<dbReference type="STRING" id="317010.RU96_GL002156"/>
<dbReference type="InterPro" id="IPR041796">
    <property type="entry name" value="Mre11_N"/>
</dbReference>
<dbReference type="EMBL" id="JXKG01000006">
    <property type="protein sequence ID" value="OJG15607.1"/>
    <property type="molecule type" value="Genomic_DNA"/>
</dbReference>
<dbReference type="GO" id="GO:0006310">
    <property type="term" value="P:DNA recombination"/>
    <property type="evidence" value="ECO:0007669"/>
    <property type="project" value="UniProtKB-KW"/>
</dbReference>
<sequence length="377" mass="42880">MKLRFLHTADWHIGKKLNGFDLLTDQRAVIDQILTLAVTEQVDAVVVAGDLYDRAVPGVDAVNLFNEKIIAFNLENKLPLLTIAGNHDSCERLNFGTPWFSKTNFYLHTELAQAFQPVEIADIQFFLLPYFEPFSARLYFKDDSIKTLNDAMKKIVAEMEKKFDSAKRQILVAHFFAAGSSKSESETKIMVGGLDSVAVDLLNSFDYVALGHLHNHHALDHPSIQYSGAPLKYAISEENQTKGVYIVDTNDFSRTFYPLTPKHDVRTITASYEELLSPAFYQAVDCEDFLQIQLTDRGVIANLMNQLRAIYPRLLGISRLHQIQQESQLHKLQKRKDTPEEIVHDFFTEMTSETLTLSQEKWLTKGLQTAAKFDESK</sequence>
<keyword evidence="7" id="KW-0235">DNA replication</keyword>
<dbReference type="InterPro" id="IPR050535">
    <property type="entry name" value="DNA_Repair-Maintenance_Comp"/>
</dbReference>